<proteinExistence type="predicted"/>
<organism evidence="2">
    <name type="scientific">Chrysotila carterae</name>
    <name type="common">Marine alga</name>
    <name type="synonym">Syracosphaera carterae</name>
    <dbReference type="NCBI Taxonomy" id="13221"/>
    <lineage>
        <taxon>Eukaryota</taxon>
        <taxon>Haptista</taxon>
        <taxon>Haptophyta</taxon>
        <taxon>Prymnesiophyceae</taxon>
        <taxon>Isochrysidales</taxon>
        <taxon>Isochrysidaceae</taxon>
        <taxon>Chrysotila</taxon>
    </lineage>
</organism>
<dbReference type="EMBL" id="HBIZ01061080">
    <property type="protein sequence ID" value="CAE0785258.1"/>
    <property type="molecule type" value="Transcribed_RNA"/>
</dbReference>
<reference evidence="2" key="1">
    <citation type="submission" date="2021-01" db="EMBL/GenBank/DDBJ databases">
        <authorList>
            <person name="Corre E."/>
            <person name="Pelletier E."/>
            <person name="Niang G."/>
            <person name="Scheremetjew M."/>
            <person name="Finn R."/>
            <person name="Kale V."/>
            <person name="Holt S."/>
            <person name="Cochrane G."/>
            <person name="Meng A."/>
            <person name="Brown T."/>
            <person name="Cohen L."/>
        </authorList>
    </citation>
    <scope>NUCLEOTIDE SEQUENCE</scope>
    <source>
        <strain evidence="2">CCMP645</strain>
    </source>
</reference>
<evidence type="ECO:0000313" key="2">
    <source>
        <dbReference type="EMBL" id="CAE0785258.1"/>
    </source>
</evidence>
<protein>
    <submittedName>
        <fullName evidence="2">Uncharacterized protein</fullName>
    </submittedName>
</protein>
<evidence type="ECO:0000256" key="1">
    <source>
        <dbReference type="SAM" id="MobiDB-lite"/>
    </source>
</evidence>
<gene>
    <name evidence="2" type="ORF">PCAR00345_LOCUS37966</name>
</gene>
<name>A0A7S4C2X2_CHRCT</name>
<sequence>MANPADGPHAQQYSCITSDDAIGSDSGDESSLHSTYIDVLQGSLRRWRLLQGGRIRREWVTAAYTPAMHHMLSWHNTAQSQLELSIGFDMSDEEGIYATIRGDKPFTKEVVAGRSSDAVATGRRLIRSALKAALEHRNESVFLSSTLSVGSPGTYQPGPRWSIACGRRETWAELFDIDAIARDYDALVLPLMRSRHEHRLYLECWRGVARRWRQLKDLPVCSHLLFEAQDTLERRLTSTPKLTAKLFGQRRALPLRLFVKRLSRLCPDFSPAHLREFVRRMAPTQQRVVPLRGGWLPRRARPVRIRRFSVSAFIAHLATASRRLWDCWAPETSADLVLNGLLLGYALPSTAGHLIQQLTRREERLYGCPVSAKRLHRFKGSILTKELWEKLQPSRQLPQFVLDTPGESWTIEELRREKTATGQPCALLSMLRTQLVTFDGDAEDDFAGSEGL</sequence>
<dbReference type="AlphaFoldDB" id="A0A7S4C2X2"/>
<accession>A0A7S4C2X2</accession>
<feature type="region of interest" description="Disordered" evidence="1">
    <location>
        <begin position="1"/>
        <end position="27"/>
    </location>
</feature>